<dbReference type="Proteomes" id="UP001160148">
    <property type="component" value="Unassembled WGS sequence"/>
</dbReference>
<keyword evidence="2" id="KW-1185">Reference proteome</keyword>
<name>A0AAV0VS02_9HEMI</name>
<protein>
    <recommendedName>
        <fullName evidence="3">Secreted protein</fullName>
    </recommendedName>
</protein>
<sequence length="86" mass="9513">MWFVQRMSATCCVCTLNDYSRCILTKMVAAMTPSAAAPTTNATDADTADDANHFVVHNDDDWIRRNDESCASDSYRAMAIGDSKIR</sequence>
<dbReference type="AlphaFoldDB" id="A0AAV0VS02"/>
<organism evidence="1 2">
    <name type="scientific">Macrosiphum euphorbiae</name>
    <name type="common">potato aphid</name>
    <dbReference type="NCBI Taxonomy" id="13131"/>
    <lineage>
        <taxon>Eukaryota</taxon>
        <taxon>Metazoa</taxon>
        <taxon>Ecdysozoa</taxon>
        <taxon>Arthropoda</taxon>
        <taxon>Hexapoda</taxon>
        <taxon>Insecta</taxon>
        <taxon>Pterygota</taxon>
        <taxon>Neoptera</taxon>
        <taxon>Paraneoptera</taxon>
        <taxon>Hemiptera</taxon>
        <taxon>Sternorrhyncha</taxon>
        <taxon>Aphidomorpha</taxon>
        <taxon>Aphidoidea</taxon>
        <taxon>Aphididae</taxon>
        <taxon>Macrosiphini</taxon>
        <taxon>Macrosiphum</taxon>
    </lineage>
</organism>
<accession>A0AAV0VS02</accession>
<reference evidence="1 2" key="1">
    <citation type="submission" date="2023-01" db="EMBL/GenBank/DDBJ databases">
        <authorList>
            <person name="Whitehead M."/>
        </authorList>
    </citation>
    <scope>NUCLEOTIDE SEQUENCE [LARGE SCALE GENOMIC DNA]</scope>
</reference>
<evidence type="ECO:0008006" key="3">
    <source>
        <dbReference type="Google" id="ProtNLM"/>
    </source>
</evidence>
<comment type="caution">
    <text evidence="1">The sequence shown here is derived from an EMBL/GenBank/DDBJ whole genome shotgun (WGS) entry which is preliminary data.</text>
</comment>
<proteinExistence type="predicted"/>
<gene>
    <name evidence="1" type="ORF">MEUPH1_LOCUS3281</name>
</gene>
<dbReference type="EMBL" id="CARXXK010000001">
    <property type="protein sequence ID" value="CAI6346365.1"/>
    <property type="molecule type" value="Genomic_DNA"/>
</dbReference>
<evidence type="ECO:0000313" key="2">
    <source>
        <dbReference type="Proteomes" id="UP001160148"/>
    </source>
</evidence>
<evidence type="ECO:0000313" key="1">
    <source>
        <dbReference type="EMBL" id="CAI6346365.1"/>
    </source>
</evidence>